<accession>A0ABR8MPL1</accession>
<name>A0ABR8MPL1_9BACL</name>
<keyword evidence="2" id="KW-1185">Reference proteome</keyword>
<evidence type="ECO:0008006" key="3">
    <source>
        <dbReference type="Google" id="ProtNLM"/>
    </source>
</evidence>
<sequence length="391" mass="43004">MFEQPIQLVFASTDVEYVHRVAQFVRDSPPLAERWQLTAFTNSAALRHYLRSGFPADMVAADGAMRAELAASGEWPAIPAAALCEGPGESVQPETRAVKRLQPLPQLFHALHAIYAEQSMPRRLADPGEGASVAVVCSASGGVGKTTLSIHLAHQAALTGCRTFYLNLEVWNGTDLWLGGGHGESDGGMDGFAQLLYTLQSDPEQAASRLPGFCRTDALLRFDYFEPCRNPEDRISLTAATALQMIETIARSGLYELVVIDLDGMASELHMAVFERCSQLIYLEENSLAANRKKERFLSYARSKRGEPFRQVEQHMITVRRGERTAEGANQPLGQTERNRGTRAHAAVIELPFIETWRMRDGGRLLPSSRLRGASERVLAAVGLGAKEHVM</sequence>
<comment type="caution">
    <text evidence="1">The sequence shown here is derived from an EMBL/GenBank/DDBJ whole genome shotgun (WGS) entry which is preliminary data.</text>
</comment>
<dbReference type="EMBL" id="JACXZA010000001">
    <property type="protein sequence ID" value="MBD3917251.1"/>
    <property type="molecule type" value="Genomic_DNA"/>
</dbReference>
<evidence type="ECO:0000313" key="1">
    <source>
        <dbReference type="EMBL" id="MBD3917251.1"/>
    </source>
</evidence>
<dbReference type="Gene3D" id="3.40.50.300">
    <property type="entry name" value="P-loop containing nucleotide triphosphate hydrolases"/>
    <property type="match status" value="1"/>
</dbReference>
<dbReference type="Proteomes" id="UP000609346">
    <property type="component" value="Unassembled WGS sequence"/>
</dbReference>
<dbReference type="InterPro" id="IPR027417">
    <property type="entry name" value="P-loop_NTPase"/>
</dbReference>
<dbReference type="Gene3D" id="3.40.50.10850">
    <property type="entry name" value="Ntrc-like two-domain protein"/>
    <property type="match status" value="1"/>
</dbReference>
<organism evidence="1 2">
    <name type="scientific">Paenibacillus terricola</name>
    <dbReference type="NCBI Taxonomy" id="2763503"/>
    <lineage>
        <taxon>Bacteria</taxon>
        <taxon>Bacillati</taxon>
        <taxon>Bacillota</taxon>
        <taxon>Bacilli</taxon>
        <taxon>Bacillales</taxon>
        <taxon>Paenibacillaceae</taxon>
        <taxon>Paenibacillus</taxon>
    </lineage>
</organism>
<evidence type="ECO:0000313" key="2">
    <source>
        <dbReference type="Proteomes" id="UP000609346"/>
    </source>
</evidence>
<proteinExistence type="predicted"/>
<dbReference type="SUPFAM" id="SSF52540">
    <property type="entry name" value="P-loop containing nucleoside triphosphate hydrolases"/>
    <property type="match status" value="1"/>
</dbReference>
<reference evidence="1 2" key="1">
    <citation type="submission" date="2020-09" db="EMBL/GenBank/DDBJ databases">
        <title>Paenibacillus sp. strain PR3 16S rRNA gene Genome sequencing and assembly.</title>
        <authorList>
            <person name="Kim J."/>
        </authorList>
    </citation>
    <scope>NUCLEOTIDE SEQUENCE [LARGE SCALE GENOMIC DNA]</scope>
    <source>
        <strain evidence="1 2">PR3</strain>
    </source>
</reference>
<protein>
    <recommendedName>
        <fullName evidence="3">CobQ/CobB/MinD/ParA nucleotide binding domain-containing protein</fullName>
    </recommendedName>
</protein>
<dbReference type="RefSeq" id="WP_191201571.1">
    <property type="nucleotide sequence ID" value="NZ_JACXZA010000001.1"/>
</dbReference>
<gene>
    <name evidence="1" type="ORF">H8B09_00675</name>
</gene>